<keyword evidence="1" id="KW-1133">Transmembrane helix</keyword>
<dbReference type="AlphaFoldDB" id="A0A3R7PFX6"/>
<keyword evidence="1" id="KW-0472">Membrane</keyword>
<sequence>MGLERSEEDFLCGYGACCNPGDIMHGAVIGAGTIKGLIQTSNFVPVKTWLRNSYGRPRLEDTASSFFLISSSLPISLLHLSSLPSAPLRPSVLLFLSFPLFLYCVPSPCLLLLLLLPPSSYTSSHPSLFFFSYPLISLLPPLFVHFSSSSLLPPLPIPSLCPILRLSFPSLRPFLLPLSSSPPLPVPSLRPFLPPPLPVPSLRPFLLLLSLSLSPSISPPPLPAPSLRPFLLLSSSPPLPVPSLRPFLLLSLSPSSSPPLPVPSLRPFLLLFSLSPLSVHFSSSSPCPLPPSISPPPLLIPLSLSVHFSLLSVPLSLSISPPPLPVPLSFPSLRQFLLLLSLSPLSVRFSSSPPLVSALGTPLHASLRPREGNAAQKYLAWFSRLLSVYTSSRHAPLISCSRLRGRRNKAPEPLNDRRGGSEDE</sequence>
<organism evidence="2 3">
    <name type="scientific">Penaeus vannamei</name>
    <name type="common">Whiteleg shrimp</name>
    <name type="synonym">Litopenaeus vannamei</name>
    <dbReference type="NCBI Taxonomy" id="6689"/>
    <lineage>
        <taxon>Eukaryota</taxon>
        <taxon>Metazoa</taxon>
        <taxon>Ecdysozoa</taxon>
        <taxon>Arthropoda</taxon>
        <taxon>Crustacea</taxon>
        <taxon>Multicrustacea</taxon>
        <taxon>Malacostraca</taxon>
        <taxon>Eumalacostraca</taxon>
        <taxon>Eucarida</taxon>
        <taxon>Decapoda</taxon>
        <taxon>Dendrobranchiata</taxon>
        <taxon>Penaeoidea</taxon>
        <taxon>Penaeidae</taxon>
        <taxon>Penaeus</taxon>
    </lineage>
</organism>
<proteinExistence type="predicted"/>
<evidence type="ECO:0000313" key="2">
    <source>
        <dbReference type="EMBL" id="ROT85886.1"/>
    </source>
</evidence>
<keyword evidence="1" id="KW-0812">Transmembrane</keyword>
<keyword evidence="3" id="KW-1185">Reference proteome</keyword>
<dbReference type="Proteomes" id="UP000283509">
    <property type="component" value="Unassembled WGS sequence"/>
</dbReference>
<protein>
    <submittedName>
        <fullName evidence="2">Uncharacterized protein</fullName>
    </submittedName>
</protein>
<reference evidence="2 3" key="1">
    <citation type="submission" date="2018-04" db="EMBL/GenBank/DDBJ databases">
        <authorList>
            <person name="Zhang X."/>
            <person name="Yuan J."/>
            <person name="Li F."/>
            <person name="Xiang J."/>
        </authorList>
    </citation>
    <scope>NUCLEOTIDE SEQUENCE [LARGE SCALE GENOMIC DNA]</scope>
    <source>
        <tissue evidence="2">Muscle</tissue>
    </source>
</reference>
<feature type="transmembrane region" description="Helical" evidence="1">
    <location>
        <begin position="128"/>
        <end position="146"/>
    </location>
</feature>
<feature type="transmembrane region" description="Helical" evidence="1">
    <location>
        <begin position="92"/>
        <end position="116"/>
    </location>
</feature>
<reference evidence="2 3" key="2">
    <citation type="submission" date="2019-01" db="EMBL/GenBank/DDBJ databases">
        <title>The decoding of complex shrimp genome reveals the adaptation for benthos swimmer, frequently molting mechanism and breeding impact on genome.</title>
        <authorList>
            <person name="Sun Y."/>
            <person name="Gao Y."/>
            <person name="Yu Y."/>
        </authorList>
    </citation>
    <scope>NUCLEOTIDE SEQUENCE [LARGE SCALE GENOMIC DNA]</scope>
    <source>
        <tissue evidence="2">Muscle</tissue>
    </source>
</reference>
<comment type="caution">
    <text evidence="2">The sequence shown here is derived from an EMBL/GenBank/DDBJ whole genome shotgun (WGS) entry which is preliminary data.</text>
</comment>
<accession>A0A3R7PFX6</accession>
<evidence type="ECO:0000256" key="1">
    <source>
        <dbReference type="SAM" id="Phobius"/>
    </source>
</evidence>
<evidence type="ECO:0000313" key="3">
    <source>
        <dbReference type="Proteomes" id="UP000283509"/>
    </source>
</evidence>
<dbReference type="EMBL" id="QCYY01000159">
    <property type="protein sequence ID" value="ROT85886.1"/>
    <property type="molecule type" value="Genomic_DNA"/>
</dbReference>
<gene>
    <name evidence="2" type="ORF">C7M84_004441</name>
</gene>
<name>A0A3R7PFX6_PENVA</name>